<comment type="caution">
    <text evidence="1">The sequence shown here is derived from an EMBL/GenBank/DDBJ whole genome shotgun (WGS) entry which is preliminary data.</text>
</comment>
<organism evidence="1 2">
    <name type="scientific">Penicillium argentinense</name>
    <dbReference type="NCBI Taxonomy" id="1131581"/>
    <lineage>
        <taxon>Eukaryota</taxon>
        <taxon>Fungi</taxon>
        <taxon>Dikarya</taxon>
        <taxon>Ascomycota</taxon>
        <taxon>Pezizomycotina</taxon>
        <taxon>Eurotiomycetes</taxon>
        <taxon>Eurotiomycetidae</taxon>
        <taxon>Eurotiales</taxon>
        <taxon>Aspergillaceae</taxon>
        <taxon>Penicillium</taxon>
    </lineage>
</organism>
<dbReference type="EMBL" id="JAPQKI010000002">
    <property type="protein sequence ID" value="KAJ5111296.1"/>
    <property type="molecule type" value="Genomic_DNA"/>
</dbReference>
<reference evidence="1" key="2">
    <citation type="journal article" date="2023" name="IMA Fungus">
        <title>Comparative genomic study of the Penicillium genus elucidates a diverse pangenome and 15 lateral gene transfer events.</title>
        <authorList>
            <person name="Petersen C."/>
            <person name="Sorensen T."/>
            <person name="Nielsen M.R."/>
            <person name="Sondergaard T.E."/>
            <person name="Sorensen J.L."/>
            <person name="Fitzpatrick D.A."/>
            <person name="Frisvad J.C."/>
            <person name="Nielsen K.L."/>
        </authorList>
    </citation>
    <scope>NUCLEOTIDE SEQUENCE</scope>
    <source>
        <strain evidence="1">IBT 30761</strain>
    </source>
</reference>
<protein>
    <submittedName>
        <fullName evidence="1">Uncharacterized protein</fullName>
    </submittedName>
</protein>
<sequence length="139" mass="15924">MTSRFPSSDRYRAEISQMEEDAESHSHQNDIGGAHADMVCMIDELGVYIDKHEHDYCTEVTQSTQVPRLPDTHNITQGASEFRFCIEETKFLKKLSPTYTPGRVAWWIVQLPPELMVSAEEAIGTCVADYLWHVQTVKY</sequence>
<dbReference type="GeneID" id="81353304"/>
<proteinExistence type="predicted"/>
<gene>
    <name evidence="1" type="ORF">N7532_001831</name>
</gene>
<dbReference type="AlphaFoldDB" id="A0A9W9G392"/>
<evidence type="ECO:0000313" key="2">
    <source>
        <dbReference type="Proteomes" id="UP001149074"/>
    </source>
</evidence>
<name>A0A9W9G392_9EURO</name>
<evidence type="ECO:0000313" key="1">
    <source>
        <dbReference type="EMBL" id="KAJ5111296.1"/>
    </source>
</evidence>
<dbReference type="OrthoDB" id="4353070at2759"/>
<accession>A0A9W9G392</accession>
<dbReference type="RefSeq" id="XP_056479366.1">
    <property type="nucleotide sequence ID" value="XM_056614325.1"/>
</dbReference>
<keyword evidence="2" id="KW-1185">Reference proteome</keyword>
<dbReference type="Proteomes" id="UP001149074">
    <property type="component" value="Unassembled WGS sequence"/>
</dbReference>
<reference evidence="1" key="1">
    <citation type="submission" date="2022-11" db="EMBL/GenBank/DDBJ databases">
        <authorList>
            <person name="Petersen C."/>
        </authorList>
    </citation>
    <scope>NUCLEOTIDE SEQUENCE</scope>
    <source>
        <strain evidence="1">IBT 30761</strain>
    </source>
</reference>